<proteinExistence type="predicted"/>
<protein>
    <submittedName>
        <fullName evidence="2">Glycosyltransferase family 10 (Fucosyltransferase) C-term</fullName>
    </submittedName>
</protein>
<accession>A0A1H0KR19</accession>
<name>A0A1H0KR19_9BACT</name>
<organism evidence="2 3">
    <name type="scientific">Desulforhopalus singaporensis</name>
    <dbReference type="NCBI Taxonomy" id="91360"/>
    <lineage>
        <taxon>Bacteria</taxon>
        <taxon>Pseudomonadati</taxon>
        <taxon>Thermodesulfobacteriota</taxon>
        <taxon>Desulfobulbia</taxon>
        <taxon>Desulfobulbales</taxon>
        <taxon>Desulfocapsaceae</taxon>
        <taxon>Desulforhopalus</taxon>
    </lineage>
</organism>
<dbReference type="STRING" id="91360.SAMN05660330_00597"/>
<dbReference type="EMBL" id="FNJI01000003">
    <property type="protein sequence ID" value="SDO58407.1"/>
    <property type="molecule type" value="Genomic_DNA"/>
</dbReference>
<feature type="domain" description="Fucosyltransferase C-terminal" evidence="1">
    <location>
        <begin position="201"/>
        <end position="305"/>
    </location>
</feature>
<evidence type="ECO:0000313" key="2">
    <source>
        <dbReference type="EMBL" id="SDO58407.1"/>
    </source>
</evidence>
<dbReference type="InterPro" id="IPR055270">
    <property type="entry name" value="Glyco_tran_10_C"/>
</dbReference>
<dbReference type="InterPro" id="IPR038577">
    <property type="entry name" value="GT10-like_C_sf"/>
</dbReference>
<dbReference type="Gene3D" id="3.40.50.11660">
    <property type="entry name" value="Glycosyl transferase family 10, C-terminal domain"/>
    <property type="match status" value="1"/>
</dbReference>
<evidence type="ECO:0000313" key="3">
    <source>
        <dbReference type="Proteomes" id="UP000199073"/>
    </source>
</evidence>
<keyword evidence="2" id="KW-0808">Transferase</keyword>
<dbReference type="AlphaFoldDB" id="A0A1H0KR19"/>
<sequence length="397" mass="46066">MQPSTTNSVMKEKVLSKQFFAFGNDASNLAGGGDGNSRWGEPAVRVKFMHRGLEKGRSFEGFLRQFPDSFPQWGNCLFDFDVDCTDYDWLVVYQDLPRSGSFFTEEKLCCPRERTMLITGEPSTITVFGRDYLRQFGCILTFQEPWAMNHPNVIFHHPGLIWHYGLPFDKGKFRVWNEIAAAELPDKPKLLSTVCSQRTGKVTLHSARVEFTWRLKEEIPELDIFGHGVNPMNDKAEVLDPYRFHIAVENHVYNHHLTEKLPDAFLGFTLPFYHGAPNATDYFPKESFIPVDINDYRRTKEIIQFHLANNEYPDRLPYIKEARRRVLHDQNLFAIISRQINEQEKRITSVTPGKVVRNRSTLRIKNPLVGCRSLLEKASVKTYHRLTARSRTRPRKI</sequence>
<keyword evidence="3" id="KW-1185">Reference proteome</keyword>
<gene>
    <name evidence="2" type="ORF">SAMN05660330_00597</name>
</gene>
<dbReference type="Proteomes" id="UP000199073">
    <property type="component" value="Unassembled WGS sequence"/>
</dbReference>
<dbReference type="GO" id="GO:0016757">
    <property type="term" value="F:glycosyltransferase activity"/>
    <property type="evidence" value="ECO:0007669"/>
    <property type="project" value="UniProtKB-KW"/>
</dbReference>
<dbReference type="Pfam" id="PF00852">
    <property type="entry name" value="Glyco_transf_10"/>
    <property type="match status" value="1"/>
</dbReference>
<dbReference type="SUPFAM" id="SSF53756">
    <property type="entry name" value="UDP-Glycosyltransferase/glycogen phosphorylase"/>
    <property type="match status" value="1"/>
</dbReference>
<reference evidence="2 3" key="1">
    <citation type="submission" date="2016-10" db="EMBL/GenBank/DDBJ databases">
        <authorList>
            <person name="de Groot N.N."/>
        </authorList>
    </citation>
    <scope>NUCLEOTIDE SEQUENCE [LARGE SCALE GENOMIC DNA]</scope>
    <source>
        <strain evidence="2 3">DSM 12130</strain>
    </source>
</reference>
<keyword evidence="2" id="KW-0328">Glycosyltransferase</keyword>
<evidence type="ECO:0000259" key="1">
    <source>
        <dbReference type="Pfam" id="PF00852"/>
    </source>
</evidence>